<reference evidence="3 4" key="1">
    <citation type="journal article" date="2015" name="Int. J. Syst. Evol. Microbiol.">
        <title>Youhaiella tibetensis gen. nov., sp. nov., isolated from subsurface sediment.</title>
        <authorList>
            <person name="Wang Y.X."/>
            <person name="Huang F.Q."/>
            <person name="Nogi Y."/>
            <person name="Pang S.J."/>
            <person name="Wang P.K."/>
            <person name="Lv J."/>
        </authorList>
    </citation>
    <scope>NUCLEOTIDE SEQUENCE [LARGE SCALE GENOMIC DNA]</scope>
    <source>
        <strain evidence="4">fig4</strain>
    </source>
</reference>
<evidence type="ECO:0000256" key="2">
    <source>
        <dbReference type="ARBA" id="ARBA00023315"/>
    </source>
</evidence>
<protein>
    <submittedName>
        <fullName evidence="3">GNAT family N-acetyltransferase</fullName>
    </submittedName>
</protein>
<dbReference type="RefSeq" id="WP_147657726.1">
    <property type="nucleotide sequence ID" value="NZ_BMFM01000001.1"/>
</dbReference>
<dbReference type="AlphaFoldDB" id="A0A5B9DV22"/>
<dbReference type="KEGG" id="yti:FNA67_19450"/>
<dbReference type="PANTHER" id="PTHR43420:SF44">
    <property type="entry name" value="ACETYLTRANSFERASE YPEA"/>
    <property type="match status" value="1"/>
</dbReference>
<sequence>MSDIDLKWRVEEACHNAWPATRQVLLHGWVLRMSGGHTKRTNSVNPLRWERREADRIIPEAGALYASLGRKLFFRLPDMAAEIDSRLEALGYAFVDDVTTLVADFSALRGGPEGVELASAPDAAWLATFQAGGNHSEANLAIYRRMLETIVPPRRFASIRQDGQVCAHAYGVIHDGLLVLESVGTAPQFRQKGFGRAVVSSLMHWARHEGAEAACLQVVTDNLPARALYERLGFTRDLYHYHYRIAP</sequence>
<dbReference type="InterPro" id="IPR056935">
    <property type="entry name" value="Rv0428c-like_C"/>
</dbReference>
<dbReference type="Gene3D" id="3.40.630.30">
    <property type="match status" value="1"/>
</dbReference>
<dbReference type="CDD" id="cd04301">
    <property type="entry name" value="NAT_SF"/>
    <property type="match status" value="1"/>
</dbReference>
<organism evidence="3 4">
    <name type="scientific">Paradevosia tibetensis</name>
    <dbReference type="NCBI Taxonomy" id="1447062"/>
    <lineage>
        <taxon>Bacteria</taxon>
        <taxon>Pseudomonadati</taxon>
        <taxon>Pseudomonadota</taxon>
        <taxon>Alphaproteobacteria</taxon>
        <taxon>Hyphomicrobiales</taxon>
        <taxon>Devosiaceae</taxon>
        <taxon>Paradevosia</taxon>
    </lineage>
</organism>
<dbReference type="InterPro" id="IPR016181">
    <property type="entry name" value="Acyl_CoA_acyltransferase"/>
</dbReference>
<keyword evidence="4" id="KW-1185">Reference proteome</keyword>
<dbReference type="Pfam" id="PF24553">
    <property type="entry name" value="Rv0428c_C"/>
    <property type="match status" value="1"/>
</dbReference>
<keyword evidence="2" id="KW-0012">Acyltransferase</keyword>
<dbReference type="InterPro" id="IPR000182">
    <property type="entry name" value="GNAT_dom"/>
</dbReference>
<evidence type="ECO:0000313" key="4">
    <source>
        <dbReference type="Proteomes" id="UP000321062"/>
    </source>
</evidence>
<dbReference type="Proteomes" id="UP000321062">
    <property type="component" value="Chromosome"/>
</dbReference>
<dbReference type="SUPFAM" id="SSF55729">
    <property type="entry name" value="Acyl-CoA N-acyltransferases (Nat)"/>
    <property type="match status" value="1"/>
</dbReference>
<dbReference type="OrthoDB" id="9775595at2"/>
<name>A0A5B9DV22_9HYPH</name>
<gene>
    <name evidence="3" type="ORF">FNA67_19450</name>
</gene>
<evidence type="ECO:0000256" key="1">
    <source>
        <dbReference type="ARBA" id="ARBA00022679"/>
    </source>
</evidence>
<proteinExistence type="predicted"/>
<dbReference type="EMBL" id="CP041690">
    <property type="protein sequence ID" value="QEE22204.1"/>
    <property type="molecule type" value="Genomic_DNA"/>
</dbReference>
<dbReference type="PROSITE" id="PS51186">
    <property type="entry name" value="GNAT"/>
    <property type="match status" value="1"/>
</dbReference>
<keyword evidence="1 3" id="KW-0808">Transferase</keyword>
<dbReference type="InterPro" id="IPR050680">
    <property type="entry name" value="YpeA/RimI_acetyltransf"/>
</dbReference>
<dbReference type="GO" id="GO:0016747">
    <property type="term" value="F:acyltransferase activity, transferring groups other than amino-acyl groups"/>
    <property type="evidence" value="ECO:0007669"/>
    <property type="project" value="InterPro"/>
</dbReference>
<accession>A0A5B9DV22</accession>
<dbReference type="PANTHER" id="PTHR43420">
    <property type="entry name" value="ACETYLTRANSFERASE"/>
    <property type="match status" value="1"/>
</dbReference>
<evidence type="ECO:0000313" key="3">
    <source>
        <dbReference type="EMBL" id="QEE22204.1"/>
    </source>
</evidence>